<dbReference type="Gene3D" id="1.25.40.90">
    <property type="match status" value="1"/>
</dbReference>
<dbReference type="PANTHER" id="PTHR45898:SF12">
    <property type="entry name" value="TOM1-LIKE PROTEIN 3"/>
    <property type="match status" value="1"/>
</dbReference>
<dbReference type="AlphaFoldDB" id="A0A8S9H892"/>
<dbReference type="GO" id="GO:0035091">
    <property type="term" value="F:phosphatidylinositol binding"/>
    <property type="evidence" value="ECO:0007669"/>
    <property type="project" value="InterPro"/>
</dbReference>
<comment type="caution">
    <text evidence="3">The sequence shown here is derived from an EMBL/GenBank/DDBJ whole genome shotgun (WGS) entry which is preliminary data.</text>
</comment>
<evidence type="ECO:0000256" key="1">
    <source>
        <dbReference type="ARBA" id="ARBA00007708"/>
    </source>
</evidence>
<gene>
    <name evidence="3" type="ORF">F2Q68_00035368</name>
</gene>
<dbReference type="PANTHER" id="PTHR45898">
    <property type="entry name" value="TOM1-LIKE PROTEIN"/>
    <property type="match status" value="1"/>
</dbReference>
<dbReference type="SUPFAM" id="SSF48464">
    <property type="entry name" value="ENTH/VHS domain"/>
    <property type="match status" value="1"/>
</dbReference>
<evidence type="ECO:0000259" key="2">
    <source>
        <dbReference type="PROSITE" id="PS50179"/>
    </source>
</evidence>
<organism evidence="3 4">
    <name type="scientific">Brassica cretica</name>
    <name type="common">Mustard</name>
    <dbReference type="NCBI Taxonomy" id="69181"/>
    <lineage>
        <taxon>Eukaryota</taxon>
        <taxon>Viridiplantae</taxon>
        <taxon>Streptophyta</taxon>
        <taxon>Embryophyta</taxon>
        <taxon>Tracheophyta</taxon>
        <taxon>Spermatophyta</taxon>
        <taxon>Magnoliopsida</taxon>
        <taxon>eudicotyledons</taxon>
        <taxon>Gunneridae</taxon>
        <taxon>Pentapetalae</taxon>
        <taxon>rosids</taxon>
        <taxon>malvids</taxon>
        <taxon>Brassicales</taxon>
        <taxon>Brassicaceae</taxon>
        <taxon>Brassiceae</taxon>
        <taxon>Brassica</taxon>
    </lineage>
</organism>
<dbReference type="Pfam" id="PF00790">
    <property type="entry name" value="VHS"/>
    <property type="match status" value="1"/>
</dbReference>
<dbReference type="Proteomes" id="UP000712281">
    <property type="component" value="Unassembled WGS sequence"/>
</dbReference>
<evidence type="ECO:0000313" key="4">
    <source>
        <dbReference type="Proteomes" id="UP000712281"/>
    </source>
</evidence>
<feature type="domain" description="VHS" evidence="2">
    <location>
        <begin position="12"/>
        <end position="62"/>
    </location>
</feature>
<accession>A0A8S9H892</accession>
<dbReference type="PROSITE" id="PS50179">
    <property type="entry name" value="VHS"/>
    <property type="match status" value="1"/>
</dbReference>
<dbReference type="EMBL" id="QGKW02001988">
    <property type="protein sequence ID" value="KAF2553186.1"/>
    <property type="molecule type" value="Genomic_DNA"/>
</dbReference>
<reference evidence="3" key="1">
    <citation type="submission" date="2019-12" db="EMBL/GenBank/DDBJ databases">
        <title>Genome sequencing and annotation of Brassica cretica.</title>
        <authorList>
            <person name="Studholme D.J."/>
            <person name="Sarris P.F."/>
        </authorList>
    </citation>
    <scope>NUCLEOTIDE SEQUENCE</scope>
    <source>
        <strain evidence="3">PFS-001/15</strain>
        <tissue evidence="3">Leaf</tissue>
    </source>
</reference>
<dbReference type="CDD" id="cd03561">
    <property type="entry name" value="VHS"/>
    <property type="match status" value="1"/>
</dbReference>
<dbReference type="InterPro" id="IPR044836">
    <property type="entry name" value="TOL_plant"/>
</dbReference>
<sequence length="120" mass="12870">MANNAAACAERATNDMLIGPDWAINIELCDIINLDPSQAKEAVKVLKKRLASTDMDEAVDVIEEWNGLSEKDLLNGSEGLLLQVKDRASLLGEQALGSYQIGAVTFGSIVHGDGAEDDQR</sequence>
<dbReference type="GO" id="GO:0043130">
    <property type="term" value="F:ubiquitin binding"/>
    <property type="evidence" value="ECO:0007669"/>
    <property type="project" value="InterPro"/>
</dbReference>
<name>A0A8S9H892_BRACR</name>
<evidence type="ECO:0000313" key="3">
    <source>
        <dbReference type="EMBL" id="KAF2553186.1"/>
    </source>
</evidence>
<proteinExistence type="inferred from homology"/>
<comment type="similarity">
    <text evidence="1">Belongs to the TOM1 family.</text>
</comment>
<dbReference type="InterPro" id="IPR002014">
    <property type="entry name" value="VHS_dom"/>
</dbReference>
<dbReference type="GO" id="GO:0043328">
    <property type="term" value="P:protein transport to vacuole involved in ubiquitin-dependent protein catabolic process via the multivesicular body sorting pathway"/>
    <property type="evidence" value="ECO:0007669"/>
    <property type="project" value="InterPro"/>
</dbReference>
<dbReference type="InterPro" id="IPR008942">
    <property type="entry name" value="ENTH_VHS"/>
</dbReference>
<protein>
    <recommendedName>
        <fullName evidence="2">VHS domain-containing protein</fullName>
    </recommendedName>
</protein>